<sequence length="503" mass="56519">MNLTRKTKAIFSSDYDGNDIRVVLQSHSLLHHPLSLCVFEDRLFYTDREHYGVTSINKFTGSDETVLMSTVSTPMAVRINHRAAQPMYSNKVIKVIAITSARTTIALRTQSVSPEVPIHLISLNGHFRASQRIRKAISSKEVSSESSHLSQRPFSCKPEDKESVQLKGVTTSFPSNGSSFITNGKEQLQKWMGQILEMELRDGRIVTGHLACTDREAKIVLSQSTERWPDGKRAISFDAAQHWISYILGSRKSYLLATLYPLAYSVADKCFPERCDQICEITDDSYKCSCHRGYQLVRRPGETIASRCCAIGEDPLILLSNRGTISQFNMATNTHVPLIQAAGFVVAMDFHLDNQVYLGKIQANSFVIQTLIWSDIAIRKIIMCKIGTVLIDGDVHIADALAVDWIHDRLFWTDEALDTISVMDLTTLKRRVLFADAAAKPRSIVGLIFWSDWGRPARIERAGMDGENRRVLITGKNVKWPRGLAIDLIEERLYWADAKAGLK</sequence>
<name>A0A2A6B6S0_PRIPA</name>
<reference evidence="3" key="1">
    <citation type="journal article" date="2008" name="Nat. Genet.">
        <title>The Pristionchus pacificus genome provides a unique perspective on nematode lifestyle and parasitism.</title>
        <authorList>
            <person name="Dieterich C."/>
            <person name="Clifton S.W."/>
            <person name="Schuster L.N."/>
            <person name="Chinwalla A."/>
            <person name="Delehaunty K."/>
            <person name="Dinkelacker I."/>
            <person name="Fulton L."/>
            <person name="Fulton R."/>
            <person name="Godfrey J."/>
            <person name="Minx P."/>
            <person name="Mitreva M."/>
            <person name="Roeseler W."/>
            <person name="Tian H."/>
            <person name="Witte H."/>
            <person name="Yang S.P."/>
            <person name="Wilson R.K."/>
            <person name="Sommer R.J."/>
        </authorList>
    </citation>
    <scope>NUCLEOTIDE SEQUENCE [LARGE SCALE GENOMIC DNA]</scope>
    <source>
        <strain evidence="3">PS312</strain>
    </source>
</reference>
<dbReference type="InterPro" id="IPR000033">
    <property type="entry name" value="LDLR_classB_rpt"/>
</dbReference>
<keyword evidence="3" id="KW-1185">Reference proteome</keyword>
<dbReference type="Gene3D" id="2.30.30.100">
    <property type="match status" value="1"/>
</dbReference>
<dbReference type="InterPro" id="IPR050778">
    <property type="entry name" value="Cueball_EGF_LRP_Nidogen"/>
</dbReference>
<evidence type="ECO:0000313" key="3">
    <source>
        <dbReference type="Proteomes" id="UP000005239"/>
    </source>
</evidence>
<dbReference type="SUPFAM" id="SSF63825">
    <property type="entry name" value="YWTD domain"/>
    <property type="match status" value="2"/>
</dbReference>
<dbReference type="SUPFAM" id="SSF57196">
    <property type="entry name" value="EGF/Laminin"/>
    <property type="match status" value="1"/>
</dbReference>
<proteinExistence type="predicted"/>
<dbReference type="PANTHER" id="PTHR46513">
    <property type="entry name" value="VITELLOGENIN RECEPTOR-LIKE PROTEIN-RELATED-RELATED"/>
    <property type="match status" value="1"/>
</dbReference>
<dbReference type="SUPFAM" id="SSF50182">
    <property type="entry name" value="Sm-like ribonucleoproteins"/>
    <property type="match status" value="1"/>
</dbReference>
<reference evidence="2" key="2">
    <citation type="submission" date="2022-06" db="UniProtKB">
        <authorList>
            <consortium name="EnsemblMetazoa"/>
        </authorList>
    </citation>
    <scope>IDENTIFICATION</scope>
    <source>
        <strain evidence="2">PS312</strain>
    </source>
</reference>
<dbReference type="GO" id="GO:0005886">
    <property type="term" value="C:plasma membrane"/>
    <property type="evidence" value="ECO:0000318"/>
    <property type="project" value="GO_Central"/>
</dbReference>
<evidence type="ECO:0000256" key="1">
    <source>
        <dbReference type="SAM" id="MobiDB-lite"/>
    </source>
</evidence>
<dbReference type="Pfam" id="PF00058">
    <property type="entry name" value="Ldl_recept_b"/>
    <property type="match status" value="2"/>
</dbReference>
<dbReference type="InterPro" id="IPR010920">
    <property type="entry name" value="LSM_dom_sf"/>
</dbReference>
<dbReference type="EnsemblMetazoa" id="PPA35441.1">
    <property type="protein sequence ID" value="PPA35441.1"/>
    <property type="gene ID" value="WBGene00273810"/>
</dbReference>
<accession>A0A8R1YM94</accession>
<dbReference type="Proteomes" id="UP000005239">
    <property type="component" value="Unassembled WGS sequence"/>
</dbReference>
<dbReference type="InterPro" id="IPR011042">
    <property type="entry name" value="6-blade_b-propeller_TolB-like"/>
</dbReference>
<accession>A0A2A6B6S0</accession>
<evidence type="ECO:0000313" key="2">
    <source>
        <dbReference type="EnsemblMetazoa" id="PPA35441.1"/>
    </source>
</evidence>
<dbReference type="SMART" id="SM00135">
    <property type="entry name" value="LY"/>
    <property type="match status" value="4"/>
</dbReference>
<dbReference type="Gene3D" id="2.10.25.10">
    <property type="entry name" value="Laminin"/>
    <property type="match status" value="1"/>
</dbReference>
<dbReference type="PANTHER" id="PTHR46513:SF13">
    <property type="entry name" value="EGF-LIKE DOMAIN-CONTAINING PROTEIN"/>
    <property type="match status" value="1"/>
</dbReference>
<dbReference type="OrthoDB" id="664115at2759"/>
<feature type="compositionally biased region" description="Low complexity" evidence="1">
    <location>
        <begin position="139"/>
        <end position="150"/>
    </location>
</feature>
<dbReference type="CDD" id="cd00053">
    <property type="entry name" value="EGF"/>
    <property type="match status" value="1"/>
</dbReference>
<feature type="region of interest" description="Disordered" evidence="1">
    <location>
        <begin position="139"/>
        <end position="161"/>
    </location>
</feature>
<dbReference type="PROSITE" id="PS51120">
    <property type="entry name" value="LDLRB"/>
    <property type="match status" value="1"/>
</dbReference>
<protein>
    <submittedName>
        <fullName evidence="2">Uncharacterized protein</fullName>
    </submittedName>
</protein>
<dbReference type="AlphaFoldDB" id="A0A2A6B6S0"/>
<dbReference type="Gene3D" id="2.120.10.30">
    <property type="entry name" value="TolB, C-terminal domain"/>
    <property type="match status" value="2"/>
</dbReference>
<gene>
    <name evidence="2" type="primary">WBGene00273810</name>
</gene>
<organism evidence="2 3">
    <name type="scientific">Pristionchus pacificus</name>
    <name type="common">Parasitic nematode worm</name>
    <dbReference type="NCBI Taxonomy" id="54126"/>
    <lineage>
        <taxon>Eukaryota</taxon>
        <taxon>Metazoa</taxon>
        <taxon>Ecdysozoa</taxon>
        <taxon>Nematoda</taxon>
        <taxon>Chromadorea</taxon>
        <taxon>Rhabditida</taxon>
        <taxon>Rhabditina</taxon>
        <taxon>Diplogasteromorpha</taxon>
        <taxon>Diplogasteroidea</taxon>
        <taxon>Neodiplogasteridae</taxon>
        <taxon>Pristionchus</taxon>
    </lineage>
</organism>